<dbReference type="GO" id="GO:0046820">
    <property type="term" value="F:4-amino-4-deoxychorismate synthase activity"/>
    <property type="evidence" value="ECO:0007669"/>
    <property type="project" value="UniProtKB-EC"/>
</dbReference>
<feature type="domain" description="Glutamine amidotransferase" evidence="6">
    <location>
        <begin position="4"/>
        <end position="186"/>
    </location>
</feature>
<keyword evidence="10" id="KW-1185">Reference proteome</keyword>
<dbReference type="Pfam" id="PF04715">
    <property type="entry name" value="Anth_synt_I_N"/>
    <property type="match status" value="1"/>
</dbReference>
<comment type="similarity">
    <text evidence="1">In the C-terminal section; belongs to the anthranilate synthase component I family.</text>
</comment>
<dbReference type="InterPro" id="IPR006221">
    <property type="entry name" value="TrpG/PapA_dom"/>
</dbReference>
<evidence type="ECO:0000256" key="1">
    <source>
        <dbReference type="ARBA" id="ARBA00005970"/>
    </source>
</evidence>
<dbReference type="InterPro" id="IPR015890">
    <property type="entry name" value="Chorismate_C"/>
</dbReference>
<name>A0A1Q5PUD7_9ACTO</name>
<dbReference type="InterPro" id="IPR005802">
    <property type="entry name" value="ADC_synth_comp_1"/>
</dbReference>
<protein>
    <recommendedName>
        <fullName evidence="2">aminodeoxychorismate synthase</fullName>
        <ecNumber evidence="2">2.6.1.85</ecNumber>
    </recommendedName>
</protein>
<dbReference type="InterPro" id="IPR029062">
    <property type="entry name" value="Class_I_gatase-like"/>
</dbReference>
<keyword evidence="3" id="KW-0808">Transferase</keyword>
<dbReference type="PRINTS" id="PR00099">
    <property type="entry name" value="CPSGATASE"/>
</dbReference>
<dbReference type="InterPro" id="IPR019999">
    <property type="entry name" value="Anth_synth_I-like"/>
</dbReference>
<dbReference type="Pfam" id="PF00117">
    <property type="entry name" value="GATase"/>
    <property type="match status" value="1"/>
</dbReference>
<evidence type="ECO:0000313" key="9">
    <source>
        <dbReference type="EMBL" id="OKL51092.1"/>
    </source>
</evidence>
<dbReference type="PANTHER" id="PTHR11236">
    <property type="entry name" value="AMINOBENZOATE/ANTHRANILATE SYNTHASE"/>
    <property type="match status" value="1"/>
</dbReference>
<dbReference type="OrthoDB" id="8594609at2"/>
<feature type="region of interest" description="Disordered" evidence="5">
    <location>
        <begin position="195"/>
        <end position="247"/>
    </location>
</feature>
<feature type="compositionally biased region" description="Low complexity" evidence="5">
    <location>
        <begin position="428"/>
        <end position="443"/>
    </location>
</feature>
<dbReference type="PROSITE" id="PS51273">
    <property type="entry name" value="GATASE_TYPE_1"/>
    <property type="match status" value="1"/>
</dbReference>
<dbReference type="SUPFAM" id="SSF52317">
    <property type="entry name" value="Class I glutamine amidotransferase-like"/>
    <property type="match status" value="1"/>
</dbReference>
<sequence>MRTLIVDNYDSFTFNLAQYLAQLTGSLPTVLPNDAADWRAGELAGYDAVVISPGPGHPARPRDFGISAAVIAAARVPVLGVCLGHQGLCALAGGEVDLAPAPCHGRETWVRHDGTGAFAGLADPTRVVRYHSLAVTRVPSDFVVNAWTDDGIVMGVRHRQLPRWGVQFHPESIRTEAGLAMLANFIDLARVGSGSRAAGAGGSRPQVTLRQADGRAAQERGGASSAPAGASSAAALAAGTPPAATPRRRVRVISQACPAPRDTAALFTALYGQSNPAFWLDSGAAPGRYSILGDASGPQARLARADVATGTVTVRADGQDQVLTTDLFTWLEQELAGWEVEGDPVPGDFALGWVGYLGYELKAQCGAAAAHRAPTPDAALLFADRAVVVDHATATAHLLTLAGPGSRQWLAATAAVVAKVRAAQVNAAPGPGPGTAPAGSAHPDPAPAPAGPAPAAAPARPTPGVGRLSARHPRQAYLARIADCQAALRAGETYEVCLTNHLAAPGTLEPLPAYLRLRHLSPAPYGAFLRLAEVAVLSTSPEQFLRVDAAGHVTSRPIKGTRPRGTTPAADAALAAELAASEKDRAENLMIVDLVRNDLGVCAEPGTVRVPEIFAVESHARAHQLVSTVTAQLRAGVSPVRCVQAAFPGGSMTGAPKLRTMEIIDELEAGPRGVYSGALGYFSLTGAVDLSIVIRTLVVQPHAVSFGVGGAIIALSEPAAEWQETVVKAAALLDLLGQDFPG</sequence>
<evidence type="ECO:0000313" key="10">
    <source>
        <dbReference type="Proteomes" id="UP000185612"/>
    </source>
</evidence>
<accession>A0A1Q5PUD7</accession>
<dbReference type="Pfam" id="PF00425">
    <property type="entry name" value="Chorismate_bind"/>
    <property type="match status" value="1"/>
</dbReference>
<dbReference type="GO" id="GO:0000162">
    <property type="term" value="P:L-tryptophan biosynthetic process"/>
    <property type="evidence" value="ECO:0007669"/>
    <property type="project" value="TreeGrafter"/>
</dbReference>
<feature type="compositionally biased region" description="Low complexity" evidence="5">
    <location>
        <begin position="220"/>
        <end position="242"/>
    </location>
</feature>
<organism evidence="9 10">
    <name type="scientific">Buchananella hordeovulneris</name>
    <dbReference type="NCBI Taxonomy" id="52770"/>
    <lineage>
        <taxon>Bacteria</taxon>
        <taxon>Bacillati</taxon>
        <taxon>Actinomycetota</taxon>
        <taxon>Actinomycetes</taxon>
        <taxon>Actinomycetales</taxon>
        <taxon>Actinomycetaceae</taxon>
        <taxon>Buchananella</taxon>
    </lineage>
</organism>
<dbReference type="CDD" id="cd01743">
    <property type="entry name" value="GATase1_Anthranilate_Synthase"/>
    <property type="match status" value="1"/>
</dbReference>
<dbReference type="PRINTS" id="PR00097">
    <property type="entry name" value="ANTSNTHASEII"/>
</dbReference>
<dbReference type="Gene3D" id="3.40.50.880">
    <property type="match status" value="1"/>
</dbReference>
<dbReference type="NCBIfam" id="TIGR00553">
    <property type="entry name" value="pabB"/>
    <property type="match status" value="1"/>
</dbReference>
<dbReference type="PANTHER" id="PTHR11236:SF18">
    <property type="entry name" value="AMINODEOXYCHORISMATE SYNTHASE"/>
    <property type="match status" value="1"/>
</dbReference>
<evidence type="ECO:0000256" key="3">
    <source>
        <dbReference type="ARBA" id="ARBA00022679"/>
    </source>
</evidence>
<feature type="region of interest" description="Disordered" evidence="5">
    <location>
        <begin position="428"/>
        <end position="469"/>
    </location>
</feature>
<dbReference type="GO" id="GO:0005737">
    <property type="term" value="C:cytoplasm"/>
    <property type="evidence" value="ECO:0007669"/>
    <property type="project" value="TreeGrafter"/>
</dbReference>
<dbReference type="InterPro" id="IPR005801">
    <property type="entry name" value="ADC_synthase"/>
</dbReference>
<feature type="compositionally biased region" description="Low complexity" evidence="5">
    <location>
        <begin position="453"/>
        <end position="464"/>
    </location>
</feature>
<dbReference type="NCBIfam" id="TIGR00566">
    <property type="entry name" value="trpG_papA"/>
    <property type="match status" value="1"/>
</dbReference>
<keyword evidence="4" id="KW-0315">Glutamine amidotransferase</keyword>
<evidence type="ECO:0000259" key="8">
    <source>
        <dbReference type="Pfam" id="PF04715"/>
    </source>
</evidence>
<dbReference type="EC" id="2.6.1.85" evidence="2"/>
<evidence type="ECO:0000259" key="6">
    <source>
        <dbReference type="Pfam" id="PF00117"/>
    </source>
</evidence>
<evidence type="ECO:0000256" key="2">
    <source>
        <dbReference type="ARBA" id="ARBA00013139"/>
    </source>
</evidence>
<reference evidence="10" key="1">
    <citation type="submission" date="2016-12" db="EMBL/GenBank/DDBJ databases">
        <authorList>
            <person name="Meng X."/>
        </authorList>
    </citation>
    <scope>NUCLEOTIDE SEQUENCE [LARGE SCALE GENOMIC DNA]</scope>
    <source>
        <strain evidence="10">DSM 20732</strain>
    </source>
</reference>
<evidence type="ECO:0000256" key="5">
    <source>
        <dbReference type="SAM" id="MobiDB-lite"/>
    </source>
</evidence>
<dbReference type="SUPFAM" id="SSF56322">
    <property type="entry name" value="ADC synthase"/>
    <property type="match status" value="1"/>
</dbReference>
<dbReference type="RefSeq" id="WP_073825624.1">
    <property type="nucleotide sequence ID" value="NZ_MQVS01000010.1"/>
</dbReference>
<evidence type="ECO:0000259" key="7">
    <source>
        <dbReference type="Pfam" id="PF00425"/>
    </source>
</evidence>
<dbReference type="GO" id="GO:0009396">
    <property type="term" value="P:folic acid-containing compound biosynthetic process"/>
    <property type="evidence" value="ECO:0007669"/>
    <property type="project" value="InterPro"/>
</dbReference>
<feature type="domain" description="Anthranilate synthase component I N-terminal" evidence="8">
    <location>
        <begin position="264"/>
        <end position="395"/>
    </location>
</feature>
<dbReference type="STRING" id="52770.BSZ40_09305"/>
<dbReference type="Proteomes" id="UP000185612">
    <property type="component" value="Unassembled WGS sequence"/>
</dbReference>
<dbReference type="Gene3D" id="3.60.120.10">
    <property type="entry name" value="Anthranilate synthase"/>
    <property type="match status" value="1"/>
</dbReference>
<evidence type="ECO:0000256" key="4">
    <source>
        <dbReference type="ARBA" id="ARBA00022962"/>
    </source>
</evidence>
<proteinExistence type="inferred from homology"/>
<feature type="domain" description="Chorismate-utilising enzyme C-terminal" evidence="7">
    <location>
        <begin position="474"/>
        <end position="728"/>
    </location>
</feature>
<comment type="caution">
    <text evidence="9">The sequence shown here is derived from an EMBL/GenBank/DDBJ whole genome shotgun (WGS) entry which is preliminary data.</text>
</comment>
<dbReference type="FunFam" id="3.40.50.880:FF:000003">
    <property type="entry name" value="Anthranilate synthase component II"/>
    <property type="match status" value="1"/>
</dbReference>
<dbReference type="EMBL" id="MQVS01000010">
    <property type="protein sequence ID" value="OKL51092.1"/>
    <property type="molecule type" value="Genomic_DNA"/>
</dbReference>
<dbReference type="GO" id="GO:0008153">
    <property type="term" value="P:4-aminobenzoate biosynthetic process"/>
    <property type="evidence" value="ECO:0007669"/>
    <property type="project" value="TreeGrafter"/>
</dbReference>
<dbReference type="AlphaFoldDB" id="A0A1Q5PUD7"/>
<dbReference type="PRINTS" id="PR00096">
    <property type="entry name" value="GATASE"/>
</dbReference>
<dbReference type="InParanoid" id="A0A1Q5PUD7"/>
<dbReference type="InterPro" id="IPR017926">
    <property type="entry name" value="GATASE"/>
</dbReference>
<gene>
    <name evidence="9" type="ORF">BSZ40_09305</name>
</gene>
<dbReference type="InterPro" id="IPR006805">
    <property type="entry name" value="Anth_synth_I_N"/>
</dbReference>